<organism evidence="2 3">
    <name type="scientific">Hornefia butyriciproducens</name>
    <dbReference type="NCBI Taxonomy" id="2652293"/>
    <lineage>
        <taxon>Bacteria</taxon>
        <taxon>Bacillati</taxon>
        <taxon>Bacillota</taxon>
        <taxon>Clostridia</taxon>
        <taxon>Peptostreptococcales</taxon>
        <taxon>Anaerovoracaceae</taxon>
        <taxon>Hornefia</taxon>
    </lineage>
</organism>
<dbReference type="AlphaFoldDB" id="A0A6L5Y7E9"/>
<gene>
    <name evidence="2" type="ORF">FYJ64_08805</name>
</gene>
<comment type="caution">
    <text evidence="2">The sequence shown here is derived from an EMBL/GenBank/DDBJ whole genome shotgun (WGS) entry which is preliminary data.</text>
</comment>
<evidence type="ECO:0000313" key="2">
    <source>
        <dbReference type="EMBL" id="MST52405.1"/>
    </source>
</evidence>
<protein>
    <submittedName>
        <fullName evidence="2">Uncharacterized protein</fullName>
    </submittedName>
</protein>
<accession>A0A6L5Y7E9</accession>
<proteinExistence type="predicted"/>
<dbReference type="GeneID" id="303115427"/>
<feature type="transmembrane region" description="Helical" evidence="1">
    <location>
        <begin position="41"/>
        <end position="60"/>
    </location>
</feature>
<evidence type="ECO:0000313" key="3">
    <source>
        <dbReference type="Proteomes" id="UP000474676"/>
    </source>
</evidence>
<keyword evidence="3" id="KW-1185">Reference proteome</keyword>
<sequence length="93" mass="10716">MSRLKINQNGSIGYTDLYVLLLVIAKIFVPDDFSEAASIPIKIIISIILILGLCFVIWFDKRQLGKLSVWKKVRDCIYIILLVLEIKVLIFNY</sequence>
<feature type="transmembrane region" description="Helical" evidence="1">
    <location>
        <begin position="12"/>
        <end position="29"/>
    </location>
</feature>
<evidence type="ECO:0000256" key="1">
    <source>
        <dbReference type="SAM" id="Phobius"/>
    </source>
</evidence>
<name>A0A6L5Y7E9_9FIRM</name>
<reference evidence="2 3" key="1">
    <citation type="submission" date="2019-08" db="EMBL/GenBank/DDBJ databases">
        <title>In-depth cultivation of the pig gut microbiome towards novel bacterial diversity and tailored functional studies.</title>
        <authorList>
            <person name="Wylensek D."/>
            <person name="Hitch T.C.A."/>
            <person name="Clavel T."/>
        </authorList>
    </citation>
    <scope>NUCLEOTIDE SEQUENCE [LARGE SCALE GENOMIC DNA]</scope>
    <source>
        <strain evidence="2 3">WCA-MUC-591-APC-3H</strain>
    </source>
</reference>
<keyword evidence="1" id="KW-1133">Transmembrane helix</keyword>
<keyword evidence="1" id="KW-0812">Transmembrane</keyword>
<dbReference type="Proteomes" id="UP000474676">
    <property type="component" value="Unassembled WGS sequence"/>
</dbReference>
<dbReference type="EMBL" id="VUMZ01000008">
    <property type="protein sequence ID" value="MST52405.1"/>
    <property type="molecule type" value="Genomic_DNA"/>
</dbReference>
<dbReference type="RefSeq" id="WP_154574799.1">
    <property type="nucleotide sequence ID" value="NZ_VUMZ01000008.1"/>
</dbReference>
<keyword evidence="1" id="KW-0472">Membrane</keyword>